<keyword evidence="2" id="KW-0732">Signal</keyword>
<reference evidence="3 4" key="1">
    <citation type="submission" date="2024-01" db="EMBL/GenBank/DDBJ databases">
        <title>Sphingobacterium tenebrionis sp. nov., a novel endophyte isolated from tenebrio molitor intestines.</title>
        <authorList>
            <person name="Zhang C."/>
        </authorList>
    </citation>
    <scope>NUCLEOTIDE SEQUENCE [LARGE SCALE GENOMIC DNA]</scope>
    <source>
        <strain evidence="3 4">PU5-4</strain>
    </source>
</reference>
<accession>A0ABU8I328</accession>
<feature type="compositionally biased region" description="Low complexity" evidence="1">
    <location>
        <begin position="261"/>
        <end position="276"/>
    </location>
</feature>
<dbReference type="InterPro" id="IPR005901">
    <property type="entry name" value="GLPGLI"/>
</dbReference>
<keyword evidence="4" id="KW-1185">Reference proteome</keyword>
<feature type="chain" id="PRO_5046552466" evidence="2">
    <location>
        <begin position="20"/>
        <end position="308"/>
    </location>
</feature>
<sequence length="308" mass="34010">MKRSILFFAALAFSIGLSAQEKPVAKVHYQFKHINDTNQRTNPRLDEVVTYLGQKGSYYTSYSSERLNQEVKKQMESPSFDGNLVLSKSSTAIDRNFIIQPEEKKILEIARFGGNTFLMDNAYDVPEWEIHDETKTIGGYTCQKATTNYKGRQYTAWFTTDLPFSFGPWKLHGLPGLILSAEDLKKEVVFEYAGFDKLDETNNVLIEAPDYAIKSTPAEVKKQEEGYRANPMAYMQAKTGGSSTTISSGSSGGRGGMTIVSGRPSGSSSSSAISGSMDPSKIKSLTVKSDNSNYKPSPIVNNPIELKP</sequence>
<dbReference type="Proteomes" id="UP001363035">
    <property type="component" value="Unassembled WGS sequence"/>
</dbReference>
<proteinExistence type="predicted"/>
<feature type="signal peptide" evidence="2">
    <location>
        <begin position="1"/>
        <end position="19"/>
    </location>
</feature>
<evidence type="ECO:0000313" key="4">
    <source>
        <dbReference type="Proteomes" id="UP001363035"/>
    </source>
</evidence>
<gene>
    <name evidence="3" type="ORF">VJ786_02870</name>
</gene>
<dbReference type="Pfam" id="PF22252">
    <property type="entry name" value="PNGase_F-II_N"/>
    <property type="match status" value="1"/>
</dbReference>
<dbReference type="RefSeq" id="WP_134776765.1">
    <property type="nucleotide sequence ID" value="NZ_JAYLLN010000004.1"/>
</dbReference>
<dbReference type="NCBIfam" id="TIGR01200">
    <property type="entry name" value="GLPGLI"/>
    <property type="match status" value="1"/>
</dbReference>
<feature type="compositionally biased region" description="Low complexity" evidence="1">
    <location>
        <begin position="239"/>
        <end position="249"/>
    </location>
</feature>
<evidence type="ECO:0000256" key="1">
    <source>
        <dbReference type="SAM" id="MobiDB-lite"/>
    </source>
</evidence>
<protein>
    <submittedName>
        <fullName evidence="3">GLPGLI family protein</fullName>
    </submittedName>
</protein>
<dbReference type="EMBL" id="JAYLLN010000004">
    <property type="protein sequence ID" value="MEI5983839.1"/>
    <property type="molecule type" value="Genomic_DNA"/>
</dbReference>
<feature type="compositionally biased region" description="Polar residues" evidence="1">
    <location>
        <begin position="286"/>
        <end position="295"/>
    </location>
</feature>
<organism evidence="3 4">
    <name type="scientific">Sphingobacterium tenebrionis</name>
    <dbReference type="NCBI Taxonomy" id="3111775"/>
    <lineage>
        <taxon>Bacteria</taxon>
        <taxon>Pseudomonadati</taxon>
        <taxon>Bacteroidota</taxon>
        <taxon>Sphingobacteriia</taxon>
        <taxon>Sphingobacteriales</taxon>
        <taxon>Sphingobacteriaceae</taxon>
        <taxon>Sphingobacterium</taxon>
    </lineage>
</organism>
<evidence type="ECO:0000313" key="3">
    <source>
        <dbReference type="EMBL" id="MEI5983839.1"/>
    </source>
</evidence>
<name>A0ABU8I328_9SPHI</name>
<feature type="region of interest" description="Disordered" evidence="1">
    <location>
        <begin position="238"/>
        <end position="308"/>
    </location>
</feature>
<comment type="caution">
    <text evidence="3">The sequence shown here is derived from an EMBL/GenBank/DDBJ whole genome shotgun (WGS) entry which is preliminary data.</text>
</comment>
<evidence type="ECO:0000256" key="2">
    <source>
        <dbReference type="SAM" id="SignalP"/>
    </source>
</evidence>